<proteinExistence type="predicted"/>
<dbReference type="AlphaFoldDB" id="A0AAV0Y7X9"/>
<dbReference type="EMBL" id="CARXXK010001628">
    <property type="protein sequence ID" value="CAI6377005.1"/>
    <property type="molecule type" value="Genomic_DNA"/>
</dbReference>
<protein>
    <submittedName>
        <fullName evidence="1">Uncharacterized protein</fullName>
    </submittedName>
</protein>
<keyword evidence="2" id="KW-1185">Reference proteome</keyword>
<dbReference type="Proteomes" id="UP001160148">
    <property type="component" value="Unassembled WGS sequence"/>
</dbReference>
<organism evidence="1 2">
    <name type="scientific">Macrosiphum euphorbiae</name>
    <name type="common">potato aphid</name>
    <dbReference type="NCBI Taxonomy" id="13131"/>
    <lineage>
        <taxon>Eukaryota</taxon>
        <taxon>Metazoa</taxon>
        <taxon>Ecdysozoa</taxon>
        <taxon>Arthropoda</taxon>
        <taxon>Hexapoda</taxon>
        <taxon>Insecta</taxon>
        <taxon>Pterygota</taxon>
        <taxon>Neoptera</taxon>
        <taxon>Paraneoptera</taxon>
        <taxon>Hemiptera</taxon>
        <taxon>Sternorrhyncha</taxon>
        <taxon>Aphidomorpha</taxon>
        <taxon>Aphidoidea</taxon>
        <taxon>Aphididae</taxon>
        <taxon>Macrosiphini</taxon>
        <taxon>Macrosiphum</taxon>
    </lineage>
</organism>
<accession>A0AAV0Y7X9</accession>
<evidence type="ECO:0000313" key="1">
    <source>
        <dbReference type="EMBL" id="CAI6377005.1"/>
    </source>
</evidence>
<gene>
    <name evidence="1" type="ORF">MEUPH1_LOCUS30325</name>
</gene>
<sequence length="78" mass="9143">MENKPERQLEAVNKVYNITSFPNHQGLYFKHHGPVKVTRLSWDLVAYIDLATPTSKFSVIKSRYEDTVEICKQVTERF</sequence>
<reference evidence="1 2" key="1">
    <citation type="submission" date="2023-01" db="EMBL/GenBank/DDBJ databases">
        <authorList>
            <person name="Whitehead M."/>
        </authorList>
    </citation>
    <scope>NUCLEOTIDE SEQUENCE [LARGE SCALE GENOMIC DNA]</scope>
</reference>
<name>A0AAV0Y7X9_9HEMI</name>
<comment type="caution">
    <text evidence="1">The sequence shown here is derived from an EMBL/GenBank/DDBJ whole genome shotgun (WGS) entry which is preliminary data.</text>
</comment>
<evidence type="ECO:0000313" key="2">
    <source>
        <dbReference type="Proteomes" id="UP001160148"/>
    </source>
</evidence>